<gene>
    <name evidence="1" type="ORF">METZ01_LOCUS485463</name>
</gene>
<evidence type="ECO:0000313" key="1">
    <source>
        <dbReference type="EMBL" id="SVE32609.1"/>
    </source>
</evidence>
<accession>A0A383CKN4</accession>
<dbReference type="EMBL" id="UINC01209551">
    <property type="protein sequence ID" value="SVE32609.1"/>
    <property type="molecule type" value="Genomic_DNA"/>
</dbReference>
<organism evidence="1">
    <name type="scientific">marine metagenome</name>
    <dbReference type="NCBI Taxonomy" id="408172"/>
    <lineage>
        <taxon>unclassified sequences</taxon>
        <taxon>metagenomes</taxon>
        <taxon>ecological metagenomes</taxon>
    </lineage>
</organism>
<protein>
    <submittedName>
        <fullName evidence="1">Uncharacterized protein</fullName>
    </submittedName>
</protein>
<proteinExistence type="predicted"/>
<dbReference type="AlphaFoldDB" id="A0A383CKN4"/>
<sequence length="29" mass="3280">MGLELFEAHFLTLFFDGSKSFFKLAGNLV</sequence>
<name>A0A383CKN4_9ZZZZ</name>
<reference evidence="1" key="1">
    <citation type="submission" date="2018-05" db="EMBL/GenBank/DDBJ databases">
        <authorList>
            <person name="Lanie J.A."/>
            <person name="Ng W.-L."/>
            <person name="Kazmierczak K.M."/>
            <person name="Andrzejewski T.M."/>
            <person name="Davidsen T.M."/>
            <person name="Wayne K.J."/>
            <person name="Tettelin H."/>
            <person name="Glass J.I."/>
            <person name="Rusch D."/>
            <person name="Podicherti R."/>
            <person name="Tsui H.-C.T."/>
            <person name="Winkler M.E."/>
        </authorList>
    </citation>
    <scope>NUCLEOTIDE SEQUENCE</scope>
</reference>